<keyword evidence="12" id="KW-1185">Reference proteome</keyword>
<dbReference type="InterPro" id="IPR050214">
    <property type="entry name" value="Cys_Synth/Cystath_Beta-Synth"/>
</dbReference>
<evidence type="ECO:0000256" key="2">
    <source>
        <dbReference type="ARBA" id="ARBA00004962"/>
    </source>
</evidence>
<dbReference type="PROSITE" id="PS00165">
    <property type="entry name" value="DEHYDRATASE_SER_THR"/>
    <property type="match status" value="1"/>
</dbReference>
<dbReference type="InterPro" id="IPR001216">
    <property type="entry name" value="P-phosphate_BS"/>
</dbReference>
<dbReference type="SUPFAM" id="SSF53686">
    <property type="entry name" value="Tryptophan synthase beta subunit-like PLP-dependent enzymes"/>
    <property type="match status" value="1"/>
</dbReference>
<sequence length="309" mass="32590">MALGITEDITELIGKTPLLHLRSVVPAGAANVYAKLEYLNPGGSIKDRAALGLITDAEQRGRLKPGATIIEPTAGNTGVGLALIGRTRGYRVILCVPEGYSREKMQVAEALGGTLVYTPYEEGIPGAIRKALELAESIPDAFVPQQFSNPANPHIHYLTTGAEIYEQLGGKVDGIAIGCGTAGTFSGVARYIRERNPNAVCIAVETEGSVLGGGQPGPHKVEGIGTSFIPENFHRELCDEVVAVTDRDAFAMVRRLACEEGVLCGGSAGANAFAAIQLARRLGEGKNVVTIFPDGAERYMSKGIFDELP</sequence>
<keyword evidence="8" id="KW-0198">Cysteine biosynthesis</keyword>
<dbReference type="PROSITE" id="PS00901">
    <property type="entry name" value="CYS_SYNTHASE"/>
    <property type="match status" value="1"/>
</dbReference>
<comment type="cofactor">
    <cofactor evidence="1">
        <name>pyridoxal 5'-phosphate</name>
        <dbReference type="ChEBI" id="CHEBI:597326"/>
    </cofactor>
</comment>
<feature type="domain" description="Tryptophan synthase beta chain-like PALP" evidence="10">
    <location>
        <begin position="9"/>
        <end position="294"/>
    </location>
</feature>
<evidence type="ECO:0000313" key="12">
    <source>
        <dbReference type="Proteomes" id="UP000677668"/>
    </source>
</evidence>
<evidence type="ECO:0000256" key="1">
    <source>
        <dbReference type="ARBA" id="ARBA00001933"/>
    </source>
</evidence>
<name>A0ABX8B0R1_9BACT</name>
<dbReference type="InterPro" id="IPR005856">
    <property type="entry name" value="Cys_synth"/>
</dbReference>
<protein>
    <recommendedName>
        <fullName evidence="4">cysteine synthase</fullName>
        <ecNumber evidence="4">2.5.1.47</ecNumber>
    </recommendedName>
</protein>
<comment type="pathway">
    <text evidence="2">Amino-acid biosynthesis; L-cysteine biosynthesis; L-cysteine from L-serine: step 2/2.</text>
</comment>
<evidence type="ECO:0000256" key="9">
    <source>
        <dbReference type="ARBA" id="ARBA00047931"/>
    </source>
</evidence>
<gene>
    <name evidence="11" type="ORF">J8C05_03760</name>
</gene>
<dbReference type="InterPro" id="IPR001926">
    <property type="entry name" value="TrpB-like_PALP"/>
</dbReference>
<evidence type="ECO:0000256" key="8">
    <source>
        <dbReference type="ARBA" id="ARBA00023192"/>
    </source>
</evidence>
<dbReference type="CDD" id="cd01561">
    <property type="entry name" value="CBS_like"/>
    <property type="match status" value="1"/>
</dbReference>
<keyword evidence="6" id="KW-0808">Transferase</keyword>
<evidence type="ECO:0000259" key="10">
    <source>
        <dbReference type="Pfam" id="PF00291"/>
    </source>
</evidence>
<comment type="similarity">
    <text evidence="3">Belongs to the cysteine synthase/cystathionine beta-synthase family.</text>
</comment>
<reference evidence="11 12" key="1">
    <citation type="submission" date="2021-03" db="EMBL/GenBank/DDBJ databases">
        <title>Genomic and phenotypic characterization of Chloracidobacterium isolates provides evidence for multiple species.</title>
        <authorList>
            <person name="Saini M.K."/>
            <person name="Costas A.M.G."/>
            <person name="Tank M."/>
            <person name="Bryant D.A."/>
        </authorList>
    </citation>
    <scope>NUCLEOTIDE SEQUENCE [LARGE SCALE GENOMIC DNA]</scope>
    <source>
        <strain evidence="11 12">N</strain>
    </source>
</reference>
<evidence type="ECO:0000256" key="3">
    <source>
        <dbReference type="ARBA" id="ARBA00007103"/>
    </source>
</evidence>
<evidence type="ECO:0000256" key="6">
    <source>
        <dbReference type="ARBA" id="ARBA00022679"/>
    </source>
</evidence>
<organism evidence="11 12">
    <name type="scientific">Chloracidobacterium sp. N</name>
    <dbReference type="NCBI Taxonomy" id="2821540"/>
    <lineage>
        <taxon>Bacteria</taxon>
        <taxon>Pseudomonadati</taxon>
        <taxon>Acidobacteriota</taxon>
        <taxon>Terriglobia</taxon>
        <taxon>Terriglobales</taxon>
        <taxon>Acidobacteriaceae</taxon>
        <taxon>Chloracidobacterium</taxon>
        <taxon>Chloracidobacterium aggregatum</taxon>
    </lineage>
</organism>
<evidence type="ECO:0000256" key="4">
    <source>
        <dbReference type="ARBA" id="ARBA00012681"/>
    </source>
</evidence>
<proteinExistence type="inferred from homology"/>
<dbReference type="Pfam" id="PF00291">
    <property type="entry name" value="PALP"/>
    <property type="match status" value="1"/>
</dbReference>
<dbReference type="RefSeq" id="WP_211422854.1">
    <property type="nucleotide sequence ID" value="NZ_CP072642.1"/>
</dbReference>
<evidence type="ECO:0000256" key="5">
    <source>
        <dbReference type="ARBA" id="ARBA00022605"/>
    </source>
</evidence>
<dbReference type="PANTHER" id="PTHR10314">
    <property type="entry name" value="CYSTATHIONINE BETA-SYNTHASE"/>
    <property type="match status" value="1"/>
</dbReference>
<keyword evidence="5" id="KW-0028">Amino-acid biosynthesis</keyword>
<dbReference type="EC" id="2.5.1.47" evidence="4"/>
<evidence type="ECO:0000256" key="7">
    <source>
        <dbReference type="ARBA" id="ARBA00022898"/>
    </source>
</evidence>
<keyword evidence="7" id="KW-0663">Pyridoxal phosphate</keyword>
<accession>A0ABX8B0R1</accession>
<dbReference type="EMBL" id="CP072642">
    <property type="protein sequence ID" value="QUV94572.1"/>
    <property type="molecule type" value="Genomic_DNA"/>
</dbReference>
<dbReference type="NCBIfam" id="TIGR01136">
    <property type="entry name" value="cysKM"/>
    <property type="match status" value="1"/>
</dbReference>
<dbReference type="InterPro" id="IPR036052">
    <property type="entry name" value="TrpB-like_PALP_sf"/>
</dbReference>
<dbReference type="InterPro" id="IPR000634">
    <property type="entry name" value="Ser/Thr_deHydtase_PyrdxlP-BS"/>
</dbReference>
<dbReference type="Proteomes" id="UP000677668">
    <property type="component" value="Chromosome 1"/>
</dbReference>
<dbReference type="Gene3D" id="3.40.50.1100">
    <property type="match status" value="2"/>
</dbReference>
<comment type="catalytic activity">
    <reaction evidence="9">
        <text>O-acetyl-L-serine + hydrogen sulfide = L-cysteine + acetate</text>
        <dbReference type="Rhea" id="RHEA:14829"/>
        <dbReference type="ChEBI" id="CHEBI:29919"/>
        <dbReference type="ChEBI" id="CHEBI:30089"/>
        <dbReference type="ChEBI" id="CHEBI:35235"/>
        <dbReference type="ChEBI" id="CHEBI:58340"/>
        <dbReference type="EC" id="2.5.1.47"/>
    </reaction>
</comment>
<evidence type="ECO:0000313" key="11">
    <source>
        <dbReference type="EMBL" id="QUV94572.1"/>
    </source>
</evidence>